<evidence type="ECO:0008006" key="3">
    <source>
        <dbReference type="Google" id="ProtNLM"/>
    </source>
</evidence>
<dbReference type="Proteomes" id="UP001497382">
    <property type="component" value="Unassembled WGS sequence"/>
</dbReference>
<evidence type="ECO:0000313" key="1">
    <source>
        <dbReference type="EMBL" id="CAL1282813.1"/>
    </source>
</evidence>
<gene>
    <name evidence="1" type="ORF">LARSCL_LOCUS12264</name>
</gene>
<comment type="caution">
    <text evidence="1">The sequence shown here is derived from an EMBL/GenBank/DDBJ whole genome shotgun (WGS) entry which is preliminary data.</text>
</comment>
<protein>
    <recommendedName>
        <fullName evidence="3">Secreted protein</fullName>
    </recommendedName>
</protein>
<proteinExistence type="predicted"/>
<dbReference type="AlphaFoldDB" id="A0AAV2AJH6"/>
<dbReference type="EMBL" id="CAXIEN010000160">
    <property type="protein sequence ID" value="CAL1282813.1"/>
    <property type="molecule type" value="Genomic_DNA"/>
</dbReference>
<evidence type="ECO:0000313" key="2">
    <source>
        <dbReference type="Proteomes" id="UP001497382"/>
    </source>
</evidence>
<reference evidence="1 2" key="1">
    <citation type="submission" date="2024-04" db="EMBL/GenBank/DDBJ databases">
        <authorList>
            <person name="Rising A."/>
            <person name="Reimegard J."/>
            <person name="Sonavane S."/>
            <person name="Akerstrom W."/>
            <person name="Nylinder S."/>
            <person name="Hedman E."/>
            <person name="Kallberg Y."/>
        </authorList>
    </citation>
    <scope>NUCLEOTIDE SEQUENCE [LARGE SCALE GENOMIC DNA]</scope>
</reference>
<name>A0AAV2AJH6_9ARAC</name>
<organism evidence="1 2">
    <name type="scientific">Larinioides sclopetarius</name>
    <dbReference type="NCBI Taxonomy" id="280406"/>
    <lineage>
        <taxon>Eukaryota</taxon>
        <taxon>Metazoa</taxon>
        <taxon>Ecdysozoa</taxon>
        <taxon>Arthropoda</taxon>
        <taxon>Chelicerata</taxon>
        <taxon>Arachnida</taxon>
        <taxon>Araneae</taxon>
        <taxon>Araneomorphae</taxon>
        <taxon>Entelegynae</taxon>
        <taxon>Araneoidea</taxon>
        <taxon>Araneidae</taxon>
        <taxon>Larinioides</taxon>
    </lineage>
</organism>
<accession>A0AAV2AJH6</accession>
<sequence length="70" mass="7679">MNLVFVDTFFTTSSASCETLALEQNASSVAANDSDPCCNRDLKCCETVQRLLQISFLIVVNKEFVVRANG</sequence>
<keyword evidence="2" id="KW-1185">Reference proteome</keyword>